<reference evidence="2 3" key="1">
    <citation type="submission" date="2017-07" db="EMBL/GenBank/DDBJ databases">
        <title>Tetzosporium hominis gen.nov. sp.nov.</title>
        <authorList>
            <person name="Tetz G."/>
            <person name="Tetz V."/>
        </authorList>
    </citation>
    <scope>NUCLEOTIDE SEQUENCE [LARGE SCALE GENOMIC DNA]</scope>
    <source>
        <strain evidence="2 3">VT-49</strain>
    </source>
</reference>
<dbReference type="PROSITE" id="PS50930">
    <property type="entry name" value="HTH_LYTTR"/>
    <property type="match status" value="1"/>
</dbReference>
<dbReference type="AlphaFoldDB" id="A0A264VZV5"/>
<dbReference type="Gene3D" id="2.40.50.40">
    <property type="match status" value="1"/>
</dbReference>
<dbReference type="Proteomes" id="UP000217065">
    <property type="component" value="Unassembled WGS sequence"/>
</dbReference>
<dbReference type="GO" id="GO:0003677">
    <property type="term" value="F:DNA binding"/>
    <property type="evidence" value="ECO:0007669"/>
    <property type="project" value="InterPro"/>
</dbReference>
<dbReference type="Gene3D" id="2.20.25.10">
    <property type="match status" value="1"/>
</dbReference>
<keyword evidence="3" id="KW-1185">Reference proteome</keyword>
<dbReference type="Pfam" id="PF04397">
    <property type="entry name" value="LytTR"/>
    <property type="match status" value="1"/>
</dbReference>
<evidence type="ECO:0000259" key="1">
    <source>
        <dbReference type="PROSITE" id="PS50930"/>
    </source>
</evidence>
<dbReference type="InterPro" id="IPR007492">
    <property type="entry name" value="LytTR_DNA-bd_dom"/>
</dbReference>
<protein>
    <recommendedName>
        <fullName evidence="1">HTH LytTR-type domain-containing protein</fullName>
    </recommendedName>
</protein>
<dbReference type="InterPro" id="IPR046947">
    <property type="entry name" value="LytR-like"/>
</dbReference>
<dbReference type="PANTHER" id="PTHR37299">
    <property type="entry name" value="TRANSCRIPTIONAL REGULATOR-RELATED"/>
    <property type="match status" value="1"/>
</dbReference>
<dbReference type="SMART" id="SM00850">
    <property type="entry name" value="LytTR"/>
    <property type="match status" value="1"/>
</dbReference>
<dbReference type="OrthoDB" id="9802383at2"/>
<evidence type="ECO:0000313" key="2">
    <source>
        <dbReference type="EMBL" id="OZS76870.1"/>
    </source>
</evidence>
<organism evidence="2 3">
    <name type="scientific">Tetzosporium hominis</name>
    <dbReference type="NCBI Taxonomy" id="2020506"/>
    <lineage>
        <taxon>Bacteria</taxon>
        <taxon>Bacillati</taxon>
        <taxon>Bacillota</taxon>
        <taxon>Bacilli</taxon>
        <taxon>Bacillales</taxon>
        <taxon>Caryophanaceae</taxon>
        <taxon>Tetzosporium</taxon>
    </lineage>
</organism>
<dbReference type="GO" id="GO:0000156">
    <property type="term" value="F:phosphorelay response regulator activity"/>
    <property type="evidence" value="ECO:0007669"/>
    <property type="project" value="InterPro"/>
</dbReference>
<dbReference type="EMBL" id="NOKQ01000342">
    <property type="protein sequence ID" value="OZS76870.1"/>
    <property type="molecule type" value="Genomic_DNA"/>
</dbReference>
<comment type="caution">
    <text evidence="2">The sequence shown here is derived from an EMBL/GenBank/DDBJ whole genome shotgun (WGS) entry which is preliminary data.</text>
</comment>
<name>A0A264VZV5_9BACL</name>
<proteinExistence type="predicted"/>
<feature type="domain" description="HTH LytTR-type" evidence="1">
    <location>
        <begin position="10"/>
        <end position="113"/>
    </location>
</feature>
<sequence length="113" mass="13002">MEQLTASRFLTVRQEEDWKPLRLSAITHVESLHKKTWVYADGEAYSVSHPLKDLERRLPEDFVRIHRSFIVNLLAVERITRDLASNLVMVLVDGSELPVGQSYVAEVKRVLGM</sequence>
<dbReference type="PANTHER" id="PTHR37299:SF4">
    <property type="entry name" value="TRANSCRIPTIONAL REGULATOR"/>
    <property type="match status" value="1"/>
</dbReference>
<evidence type="ECO:0000313" key="3">
    <source>
        <dbReference type="Proteomes" id="UP000217065"/>
    </source>
</evidence>
<accession>A0A264VZV5</accession>
<dbReference type="RefSeq" id="WP_094944526.1">
    <property type="nucleotide sequence ID" value="NZ_NOKQ01000342.1"/>
</dbReference>
<gene>
    <name evidence="2" type="ORF">CF394_14370</name>
</gene>